<sequence length="83" mass="9457">MSMVAADGAPIAYDISAYAELDVELHAAPERFLDRYYSTSLYECPVSGKRKHPADGDEQQEQPDASDNEICREWQYVRMANNR</sequence>
<feature type="non-terminal residue" evidence="1">
    <location>
        <position position="83"/>
    </location>
</feature>
<comment type="caution">
    <text evidence="1">The sequence shown here is derived from an EMBL/GenBank/DDBJ whole genome shotgun (WGS) entry which is preliminary data.</text>
</comment>
<dbReference type="EMBL" id="JANBUN010001251">
    <property type="protein sequence ID" value="KAJ2798942.1"/>
    <property type="molecule type" value="Genomic_DNA"/>
</dbReference>
<reference evidence="1" key="1">
    <citation type="submission" date="2022-07" db="EMBL/GenBank/DDBJ databases">
        <title>Phylogenomic reconstructions and comparative analyses of Kickxellomycotina fungi.</title>
        <authorList>
            <person name="Reynolds N.K."/>
            <person name="Stajich J.E."/>
            <person name="Barry K."/>
            <person name="Grigoriev I.V."/>
            <person name="Crous P."/>
            <person name="Smith M.E."/>
        </authorList>
    </citation>
    <scope>NUCLEOTIDE SEQUENCE</scope>
    <source>
        <strain evidence="1">BCRC 34780</strain>
    </source>
</reference>
<organism evidence="1 2">
    <name type="scientific">Coemansia helicoidea</name>
    <dbReference type="NCBI Taxonomy" id="1286919"/>
    <lineage>
        <taxon>Eukaryota</taxon>
        <taxon>Fungi</taxon>
        <taxon>Fungi incertae sedis</taxon>
        <taxon>Zoopagomycota</taxon>
        <taxon>Kickxellomycotina</taxon>
        <taxon>Kickxellomycetes</taxon>
        <taxon>Kickxellales</taxon>
        <taxon>Kickxellaceae</taxon>
        <taxon>Coemansia</taxon>
    </lineage>
</organism>
<accession>A0ACC1L266</accession>
<gene>
    <name evidence="1" type="ORF">H4R21_003726</name>
</gene>
<dbReference type="Proteomes" id="UP001140087">
    <property type="component" value="Unassembled WGS sequence"/>
</dbReference>
<evidence type="ECO:0000313" key="2">
    <source>
        <dbReference type="Proteomes" id="UP001140087"/>
    </source>
</evidence>
<evidence type="ECO:0000313" key="1">
    <source>
        <dbReference type="EMBL" id="KAJ2798942.1"/>
    </source>
</evidence>
<proteinExistence type="predicted"/>
<keyword evidence="2" id="KW-1185">Reference proteome</keyword>
<name>A0ACC1L266_9FUNG</name>
<protein>
    <submittedName>
        <fullName evidence="1">Uncharacterized protein</fullName>
    </submittedName>
</protein>